<dbReference type="RefSeq" id="WP_094795851.1">
    <property type="nucleotide sequence ID" value="NZ_NEVK01000001.1"/>
</dbReference>
<dbReference type="Gene3D" id="3.40.190.150">
    <property type="entry name" value="Bordetella uptake gene, domain 1"/>
    <property type="match status" value="1"/>
</dbReference>
<dbReference type="AlphaFoldDB" id="A0A261RRT2"/>
<dbReference type="CDD" id="cd13578">
    <property type="entry name" value="PBP2_Bug27"/>
    <property type="match status" value="1"/>
</dbReference>
<dbReference type="Pfam" id="PF03401">
    <property type="entry name" value="TctC"/>
    <property type="match status" value="1"/>
</dbReference>
<reference evidence="4" key="1">
    <citation type="submission" date="2017-05" db="EMBL/GenBank/DDBJ databases">
        <title>Complete and WGS of Bordetella genogroups.</title>
        <authorList>
            <person name="Spilker T."/>
            <person name="Lipuma J."/>
        </authorList>
    </citation>
    <scope>NUCLEOTIDE SEQUENCE [LARGE SCALE GENOMIC DNA]</scope>
    <source>
        <strain evidence="4">AU18089</strain>
    </source>
</reference>
<dbReference type="Proteomes" id="UP000216947">
    <property type="component" value="Unassembled WGS sequence"/>
</dbReference>
<dbReference type="PANTHER" id="PTHR42928:SF5">
    <property type="entry name" value="BLR1237 PROTEIN"/>
    <property type="match status" value="1"/>
</dbReference>
<organism evidence="3 4">
    <name type="scientific">Bordetella genomosp. 7</name>
    <dbReference type="NCBI Taxonomy" id="1416805"/>
    <lineage>
        <taxon>Bacteria</taxon>
        <taxon>Pseudomonadati</taxon>
        <taxon>Pseudomonadota</taxon>
        <taxon>Betaproteobacteria</taxon>
        <taxon>Burkholderiales</taxon>
        <taxon>Alcaligenaceae</taxon>
        <taxon>Bordetella</taxon>
    </lineage>
</organism>
<keyword evidence="2" id="KW-0732">Signal</keyword>
<sequence>MKNLLSSLLAGLLCSVSCIAQAAWPDKPISLVVPFPPGGATDFVGRLIGKELSERLKVSVVVENRSGAAGNVGSRYVARSKADGYTLLIGTTAQTIGAALYKDVGYDIVNDFEAISTINEGPLILISRPGLGVSSVEELVRVAKSRPQELTYGSPGNGTSSHMAMEVFSLATGLKMVHVPFQGAGPAMNALIGEQVDIAFDEMSSGRQHVDAKRVQGIGIATRERSPLAPEWVTLAEQSPQMLSGFHEAAWTVLLAPKGTPRAIIDTLNAEMKAILESEPIRARFAGLGNLTIWQSAEDTQAFIARDVEKWKRVVQDADIEQL</sequence>
<comment type="caution">
    <text evidence="3">The sequence shown here is derived from an EMBL/GenBank/DDBJ whole genome shotgun (WGS) entry which is preliminary data.</text>
</comment>
<dbReference type="SUPFAM" id="SSF53850">
    <property type="entry name" value="Periplasmic binding protein-like II"/>
    <property type="match status" value="1"/>
</dbReference>
<accession>A0A261RRT2</accession>
<feature type="chain" id="PRO_5013192866" description="ABC transporter substrate-binding protein" evidence="2">
    <location>
        <begin position="23"/>
        <end position="323"/>
    </location>
</feature>
<evidence type="ECO:0000313" key="4">
    <source>
        <dbReference type="Proteomes" id="UP000216947"/>
    </source>
</evidence>
<evidence type="ECO:0000256" key="1">
    <source>
        <dbReference type="ARBA" id="ARBA00006987"/>
    </source>
</evidence>
<dbReference type="InterPro" id="IPR005064">
    <property type="entry name" value="BUG"/>
</dbReference>
<keyword evidence="4" id="KW-1185">Reference proteome</keyword>
<evidence type="ECO:0000256" key="2">
    <source>
        <dbReference type="SAM" id="SignalP"/>
    </source>
</evidence>
<dbReference type="Gene3D" id="3.40.190.10">
    <property type="entry name" value="Periplasmic binding protein-like II"/>
    <property type="match status" value="1"/>
</dbReference>
<evidence type="ECO:0008006" key="5">
    <source>
        <dbReference type="Google" id="ProtNLM"/>
    </source>
</evidence>
<dbReference type="PANTHER" id="PTHR42928">
    <property type="entry name" value="TRICARBOXYLATE-BINDING PROTEIN"/>
    <property type="match status" value="1"/>
</dbReference>
<name>A0A261RRT2_9BORD</name>
<dbReference type="InterPro" id="IPR042100">
    <property type="entry name" value="Bug_dom1"/>
</dbReference>
<protein>
    <recommendedName>
        <fullName evidence="5">ABC transporter substrate-binding protein</fullName>
    </recommendedName>
</protein>
<comment type="similarity">
    <text evidence="1">Belongs to the UPF0065 (bug) family.</text>
</comment>
<feature type="signal peptide" evidence="2">
    <location>
        <begin position="1"/>
        <end position="22"/>
    </location>
</feature>
<dbReference type="PIRSF" id="PIRSF017082">
    <property type="entry name" value="YflP"/>
    <property type="match status" value="1"/>
</dbReference>
<dbReference type="EMBL" id="NEVK01000001">
    <property type="protein sequence ID" value="OZI27497.1"/>
    <property type="molecule type" value="Genomic_DNA"/>
</dbReference>
<evidence type="ECO:0000313" key="3">
    <source>
        <dbReference type="EMBL" id="OZI27497.1"/>
    </source>
</evidence>
<proteinExistence type="inferred from homology"/>
<gene>
    <name evidence="3" type="ORF">CAL19_01840</name>
</gene>